<reference evidence="1 2" key="1">
    <citation type="submission" date="2014-01" db="EMBL/GenBank/DDBJ databases">
        <title>Isolation of Serratia multitudinisentens RB-25 from Ex-Landfill site.</title>
        <authorList>
            <person name="Robson E.H.J."/>
        </authorList>
    </citation>
    <scope>NUCLEOTIDE SEQUENCE [LARGE SCALE GENOMIC DNA]</scope>
    <source>
        <strain evidence="1 2">RB-25</strain>
    </source>
</reference>
<gene>
    <name evidence="1" type="ORF">Z042_04495</name>
</gene>
<proteinExistence type="predicted"/>
<dbReference type="AlphaFoldDB" id="W0LJZ0"/>
<accession>W0LJZ0</accession>
<dbReference type="PATRIC" id="fig|1441930.4.peg.899"/>
<dbReference type="KEGG" id="sfo:Z042_04495"/>
<protein>
    <submittedName>
        <fullName evidence="1">Uncharacterized protein</fullName>
    </submittedName>
</protein>
<organism evidence="1 2">
    <name type="scientific">Chania multitudinisentens RB-25</name>
    <dbReference type="NCBI Taxonomy" id="1441930"/>
    <lineage>
        <taxon>Bacteria</taxon>
        <taxon>Pseudomonadati</taxon>
        <taxon>Pseudomonadota</taxon>
        <taxon>Gammaproteobacteria</taxon>
        <taxon>Enterobacterales</taxon>
        <taxon>Yersiniaceae</taxon>
        <taxon>Chania</taxon>
    </lineage>
</organism>
<dbReference type="EMBL" id="CP007044">
    <property type="protein sequence ID" value="AHG22652.1"/>
    <property type="molecule type" value="Genomic_DNA"/>
</dbReference>
<dbReference type="eggNOG" id="ENOG503496M">
    <property type="taxonomic scope" value="Bacteria"/>
</dbReference>
<reference evidence="1 2" key="2">
    <citation type="submission" date="2015-03" db="EMBL/GenBank/DDBJ databases">
        <authorList>
            <person name="Chan K.-G."/>
        </authorList>
    </citation>
    <scope>NUCLEOTIDE SEQUENCE [LARGE SCALE GENOMIC DNA]</scope>
    <source>
        <strain evidence="1 2">RB-25</strain>
    </source>
</reference>
<sequence>MEAYEFISDARMHGWSKDDKSSIYPMLSFEVNPNVTEADKKIKVGIYLSNPVFDAVAVREAIGDENFSGMASGFYNCFNQAALNSVMTGYTQVGGDTLGEVLERQQELIAAYQELIDAGILTPNSMMLPANGGRFTSATLGVDFYDEAGDVISSTSFSLDAIPKP</sequence>
<evidence type="ECO:0000313" key="2">
    <source>
        <dbReference type="Proteomes" id="UP000019030"/>
    </source>
</evidence>
<name>W0LJZ0_9GAMM</name>
<dbReference type="HOGENOM" id="CLU_1609660_0_0_6"/>
<dbReference type="Proteomes" id="UP000019030">
    <property type="component" value="Chromosome"/>
</dbReference>
<dbReference type="STRING" id="1441930.Z042_04495"/>
<keyword evidence="2" id="KW-1185">Reference proteome</keyword>
<evidence type="ECO:0000313" key="1">
    <source>
        <dbReference type="EMBL" id="AHG22652.1"/>
    </source>
</evidence>